<protein>
    <submittedName>
        <fullName evidence="5">Glutathione-S-transferase</fullName>
    </submittedName>
</protein>
<dbReference type="CDD" id="cd00570">
    <property type="entry name" value="GST_N_family"/>
    <property type="match status" value="1"/>
</dbReference>
<evidence type="ECO:0000313" key="6">
    <source>
        <dbReference type="Proteomes" id="UP000305067"/>
    </source>
</evidence>
<dbReference type="InterPro" id="IPR005442">
    <property type="entry name" value="GST_omega"/>
</dbReference>
<feature type="region of interest" description="Disordered" evidence="2">
    <location>
        <begin position="1"/>
        <end position="31"/>
    </location>
</feature>
<dbReference type="Pfam" id="PF13410">
    <property type="entry name" value="GST_C_2"/>
    <property type="match status" value="1"/>
</dbReference>
<evidence type="ECO:0000259" key="4">
    <source>
        <dbReference type="PROSITE" id="PS50405"/>
    </source>
</evidence>
<organism evidence="5 6">
    <name type="scientific">Pterulicium gracile</name>
    <dbReference type="NCBI Taxonomy" id="1884261"/>
    <lineage>
        <taxon>Eukaryota</taxon>
        <taxon>Fungi</taxon>
        <taxon>Dikarya</taxon>
        <taxon>Basidiomycota</taxon>
        <taxon>Agaricomycotina</taxon>
        <taxon>Agaricomycetes</taxon>
        <taxon>Agaricomycetidae</taxon>
        <taxon>Agaricales</taxon>
        <taxon>Pleurotineae</taxon>
        <taxon>Pterulaceae</taxon>
        <taxon>Pterulicium</taxon>
    </lineage>
</organism>
<dbReference type="Proteomes" id="UP000305067">
    <property type="component" value="Unassembled WGS sequence"/>
</dbReference>
<proteinExistence type="predicted"/>
<dbReference type="InterPro" id="IPR050983">
    <property type="entry name" value="GST_Omega/HSP26"/>
</dbReference>
<keyword evidence="1" id="KW-0560">Oxidoreductase</keyword>
<dbReference type="InterPro" id="IPR040079">
    <property type="entry name" value="Glutathione_S-Trfase"/>
</dbReference>
<dbReference type="Gene3D" id="3.40.30.10">
    <property type="entry name" value="Glutaredoxin"/>
    <property type="match status" value="1"/>
</dbReference>
<dbReference type="PROSITE" id="PS50405">
    <property type="entry name" value="GST_CTER"/>
    <property type="match status" value="1"/>
</dbReference>
<feature type="compositionally biased region" description="Low complexity" evidence="2">
    <location>
        <begin position="22"/>
        <end position="31"/>
    </location>
</feature>
<evidence type="ECO:0000259" key="3">
    <source>
        <dbReference type="PROSITE" id="PS50404"/>
    </source>
</evidence>
<dbReference type="InterPro" id="IPR036282">
    <property type="entry name" value="Glutathione-S-Trfase_C_sf"/>
</dbReference>
<dbReference type="GO" id="GO:0005737">
    <property type="term" value="C:cytoplasm"/>
    <property type="evidence" value="ECO:0007669"/>
    <property type="project" value="InterPro"/>
</dbReference>
<dbReference type="PANTHER" id="PTHR43968">
    <property type="match status" value="1"/>
</dbReference>
<dbReference type="InterPro" id="IPR036249">
    <property type="entry name" value="Thioredoxin-like_sf"/>
</dbReference>
<sequence length="286" mass="32647">MPRRHLSQHSVSKSSRNRIKPMSSTDASASTMAIPDQDIFPHATGAAAKTVEAHQDPQDVVFYSGWFCPFVQRTWIALEEKGIPYQYKETNPYKKEPEYLAINPKGLVPSIVYKGGPGLYESNILNEFLEEVYPDNPLLPSDPTKRALARIWIDFIGKSIVPPKFVLQQAQTKEGQDKARQEFIDALKRYEAQIKGPYFFGEQFTLVDVTLAPWLVRDWIVIEHRGFKREDVGEKFAEYAKRVESRDSVLKTSSELEHYIPLVMRYLKDEAQSEAAKAIRAGRAIP</sequence>
<dbReference type="STRING" id="1884261.A0A5C3Q4G1"/>
<dbReference type="Gene3D" id="1.20.1050.10">
    <property type="match status" value="1"/>
</dbReference>
<dbReference type="SFLD" id="SFLDS00019">
    <property type="entry name" value="Glutathione_Transferase_(cytos"/>
    <property type="match status" value="1"/>
</dbReference>
<dbReference type="AlphaFoldDB" id="A0A5C3Q4G1"/>
<name>A0A5C3Q4G1_9AGAR</name>
<dbReference type="GO" id="GO:0045174">
    <property type="term" value="F:glutathione dehydrogenase (ascorbate) activity"/>
    <property type="evidence" value="ECO:0007669"/>
    <property type="project" value="UniProtKB-ARBA"/>
</dbReference>
<reference evidence="5 6" key="1">
    <citation type="journal article" date="2019" name="Nat. Ecol. Evol.">
        <title>Megaphylogeny resolves global patterns of mushroom evolution.</title>
        <authorList>
            <person name="Varga T."/>
            <person name="Krizsan K."/>
            <person name="Foldi C."/>
            <person name="Dima B."/>
            <person name="Sanchez-Garcia M."/>
            <person name="Sanchez-Ramirez S."/>
            <person name="Szollosi G.J."/>
            <person name="Szarkandi J.G."/>
            <person name="Papp V."/>
            <person name="Albert L."/>
            <person name="Andreopoulos W."/>
            <person name="Angelini C."/>
            <person name="Antonin V."/>
            <person name="Barry K.W."/>
            <person name="Bougher N.L."/>
            <person name="Buchanan P."/>
            <person name="Buyck B."/>
            <person name="Bense V."/>
            <person name="Catcheside P."/>
            <person name="Chovatia M."/>
            <person name="Cooper J."/>
            <person name="Damon W."/>
            <person name="Desjardin D."/>
            <person name="Finy P."/>
            <person name="Geml J."/>
            <person name="Haridas S."/>
            <person name="Hughes K."/>
            <person name="Justo A."/>
            <person name="Karasinski D."/>
            <person name="Kautmanova I."/>
            <person name="Kiss B."/>
            <person name="Kocsube S."/>
            <person name="Kotiranta H."/>
            <person name="LaButti K.M."/>
            <person name="Lechner B.E."/>
            <person name="Liimatainen K."/>
            <person name="Lipzen A."/>
            <person name="Lukacs Z."/>
            <person name="Mihaltcheva S."/>
            <person name="Morgado L.N."/>
            <person name="Niskanen T."/>
            <person name="Noordeloos M.E."/>
            <person name="Ohm R.A."/>
            <person name="Ortiz-Santana B."/>
            <person name="Ovrebo C."/>
            <person name="Racz N."/>
            <person name="Riley R."/>
            <person name="Savchenko A."/>
            <person name="Shiryaev A."/>
            <person name="Soop K."/>
            <person name="Spirin V."/>
            <person name="Szebenyi C."/>
            <person name="Tomsovsky M."/>
            <person name="Tulloss R.E."/>
            <person name="Uehling J."/>
            <person name="Grigoriev I.V."/>
            <person name="Vagvolgyi C."/>
            <person name="Papp T."/>
            <person name="Martin F.M."/>
            <person name="Miettinen O."/>
            <person name="Hibbett D.S."/>
            <person name="Nagy L.G."/>
        </authorList>
    </citation>
    <scope>NUCLEOTIDE SEQUENCE [LARGE SCALE GENOMIC DNA]</scope>
    <source>
        <strain evidence="5 6">CBS 309.79</strain>
    </source>
</reference>
<keyword evidence="6" id="KW-1185">Reference proteome</keyword>
<dbReference type="GO" id="GO:0004364">
    <property type="term" value="F:glutathione transferase activity"/>
    <property type="evidence" value="ECO:0007669"/>
    <property type="project" value="InterPro"/>
</dbReference>
<dbReference type="Pfam" id="PF13409">
    <property type="entry name" value="GST_N_2"/>
    <property type="match status" value="1"/>
</dbReference>
<dbReference type="EMBL" id="ML178871">
    <property type="protein sequence ID" value="TFK95929.1"/>
    <property type="molecule type" value="Genomic_DNA"/>
</dbReference>
<dbReference type="PRINTS" id="PR01625">
    <property type="entry name" value="GSTRNSFRASEO"/>
</dbReference>
<dbReference type="InterPro" id="IPR004045">
    <property type="entry name" value="Glutathione_S-Trfase_N"/>
</dbReference>
<dbReference type="SUPFAM" id="SSF52833">
    <property type="entry name" value="Thioredoxin-like"/>
    <property type="match status" value="1"/>
</dbReference>
<dbReference type="PROSITE" id="PS50404">
    <property type="entry name" value="GST_NTER"/>
    <property type="match status" value="1"/>
</dbReference>
<evidence type="ECO:0000313" key="5">
    <source>
        <dbReference type="EMBL" id="TFK95929.1"/>
    </source>
</evidence>
<dbReference type="InterPro" id="IPR010987">
    <property type="entry name" value="Glutathione-S-Trfase_C-like"/>
</dbReference>
<feature type="domain" description="GST C-terminal" evidence="4">
    <location>
        <begin position="142"/>
        <end position="262"/>
    </location>
</feature>
<accession>A0A5C3Q4G1</accession>
<evidence type="ECO:0000256" key="1">
    <source>
        <dbReference type="ARBA" id="ARBA00023002"/>
    </source>
</evidence>
<feature type="domain" description="GST N-terminal" evidence="3">
    <location>
        <begin position="58"/>
        <end position="137"/>
    </location>
</feature>
<dbReference type="PANTHER" id="PTHR43968:SF6">
    <property type="entry name" value="GLUTATHIONE S-TRANSFERASE OMEGA"/>
    <property type="match status" value="1"/>
</dbReference>
<evidence type="ECO:0000256" key="2">
    <source>
        <dbReference type="SAM" id="MobiDB-lite"/>
    </source>
</evidence>
<dbReference type="OrthoDB" id="4951845at2759"/>
<keyword evidence="5" id="KW-0808">Transferase</keyword>
<dbReference type="SUPFAM" id="SSF47616">
    <property type="entry name" value="GST C-terminal domain-like"/>
    <property type="match status" value="1"/>
</dbReference>
<dbReference type="SFLD" id="SFLDG00358">
    <property type="entry name" value="Main_(cytGST)"/>
    <property type="match status" value="1"/>
</dbReference>
<gene>
    <name evidence="5" type="ORF">BDV98DRAFT_577035</name>
</gene>